<comment type="caution">
    <text evidence="1">The sequence shown here is derived from an EMBL/GenBank/DDBJ whole genome shotgun (WGS) entry which is preliminary data.</text>
</comment>
<gene>
    <name evidence="1" type="ORF">DUNSADRAFT_9480</name>
</gene>
<evidence type="ECO:0000313" key="1">
    <source>
        <dbReference type="EMBL" id="KAF5833995.1"/>
    </source>
</evidence>
<reference evidence="1" key="1">
    <citation type="submission" date="2017-08" db="EMBL/GenBank/DDBJ databases">
        <authorList>
            <person name="Polle J.E."/>
            <person name="Barry K."/>
            <person name="Cushman J."/>
            <person name="Schmutz J."/>
            <person name="Tran D."/>
            <person name="Hathwaick L.T."/>
            <person name="Yim W.C."/>
            <person name="Jenkins J."/>
            <person name="Mckie-Krisberg Z.M."/>
            <person name="Prochnik S."/>
            <person name="Lindquist E."/>
            <person name="Dockter R.B."/>
            <person name="Adam C."/>
            <person name="Molina H."/>
            <person name="Bunkerborg J."/>
            <person name="Jin E."/>
            <person name="Buchheim M."/>
            <person name="Magnuson J."/>
        </authorList>
    </citation>
    <scope>NUCLEOTIDE SEQUENCE</scope>
    <source>
        <strain evidence="1">CCAP 19/18</strain>
    </source>
</reference>
<accession>A0ABQ7GHA3</accession>
<evidence type="ECO:0000313" key="2">
    <source>
        <dbReference type="Proteomes" id="UP000815325"/>
    </source>
</evidence>
<dbReference type="EMBL" id="MU069780">
    <property type="protein sequence ID" value="KAF5833995.1"/>
    <property type="molecule type" value="Genomic_DNA"/>
</dbReference>
<keyword evidence="2" id="KW-1185">Reference proteome</keyword>
<sequence>MDDEDRKACSGLQDVNSHKLLFFKSRACALCSRLETHVQQASMPVVRICADKDRQWATEILTYDVDRVPAFVLCNQKGEAIAKSGHPKGFQHMCASLDCLQQMASHPRKRKQCQ</sequence>
<proteinExistence type="predicted"/>
<evidence type="ECO:0008006" key="3">
    <source>
        <dbReference type="Google" id="ProtNLM"/>
    </source>
</evidence>
<protein>
    <recommendedName>
        <fullName evidence="3">Glutaredoxin-like protein</fullName>
    </recommendedName>
</protein>
<name>A0ABQ7GHA3_DUNSA</name>
<organism evidence="1 2">
    <name type="scientific">Dunaliella salina</name>
    <name type="common">Green alga</name>
    <name type="synonym">Protococcus salinus</name>
    <dbReference type="NCBI Taxonomy" id="3046"/>
    <lineage>
        <taxon>Eukaryota</taxon>
        <taxon>Viridiplantae</taxon>
        <taxon>Chlorophyta</taxon>
        <taxon>core chlorophytes</taxon>
        <taxon>Chlorophyceae</taxon>
        <taxon>CS clade</taxon>
        <taxon>Chlamydomonadales</taxon>
        <taxon>Dunaliellaceae</taxon>
        <taxon>Dunaliella</taxon>
    </lineage>
</organism>
<dbReference type="Proteomes" id="UP000815325">
    <property type="component" value="Unassembled WGS sequence"/>
</dbReference>